<dbReference type="RefSeq" id="WP_129330190.1">
    <property type="nucleotide sequence ID" value="NZ_SDVB01000037.1"/>
</dbReference>
<protein>
    <submittedName>
        <fullName evidence="1">Uncharacterized protein</fullName>
    </submittedName>
</protein>
<reference evidence="1 2" key="1">
    <citation type="submission" date="2019-01" db="EMBL/GenBank/DDBJ databases">
        <authorList>
            <person name="Deng T."/>
        </authorList>
    </citation>
    <scope>NUCLEOTIDE SEQUENCE [LARGE SCALE GENOMIC DNA]</scope>
    <source>
        <strain evidence="1 2">F8825</strain>
    </source>
</reference>
<name>A0A4Q2TZ42_9HYPH</name>
<dbReference type="OrthoDB" id="9811812at2"/>
<comment type="caution">
    <text evidence="1">The sequence shown here is derived from an EMBL/GenBank/DDBJ whole genome shotgun (WGS) entry which is preliminary data.</text>
</comment>
<accession>A0A4Q2TZ42</accession>
<dbReference type="AlphaFoldDB" id="A0A4Q2TZ42"/>
<organism evidence="1 2">
    <name type="scientific">Ciceribacter ferrooxidans</name>
    <dbReference type="NCBI Taxonomy" id="2509717"/>
    <lineage>
        <taxon>Bacteria</taxon>
        <taxon>Pseudomonadati</taxon>
        <taxon>Pseudomonadota</taxon>
        <taxon>Alphaproteobacteria</taxon>
        <taxon>Hyphomicrobiales</taxon>
        <taxon>Rhizobiaceae</taxon>
        <taxon>Ciceribacter</taxon>
    </lineage>
</organism>
<sequence>MRLHPGDRLELILHRGPKVRDNADFAFIDPTGKIEWAAPDRGIVRITDPLEQRGEIVELVADWISATGANPTE</sequence>
<proteinExistence type="predicted"/>
<gene>
    <name evidence="1" type="ORF">EUU22_00600</name>
</gene>
<keyword evidence="2" id="KW-1185">Reference proteome</keyword>
<evidence type="ECO:0000313" key="1">
    <source>
        <dbReference type="EMBL" id="RYC27831.1"/>
    </source>
</evidence>
<evidence type="ECO:0000313" key="2">
    <source>
        <dbReference type="Proteomes" id="UP000291088"/>
    </source>
</evidence>
<dbReference type="Proteomes" id="UP000291088">
    <property type="component" value="Unassembled WGS sequence"/>
</dbReference>
<dbReference type="EMBL" id="SDVB01000037">
    <property type="protein sequence ID" value="RYC27831.1"/>
    <property type="molecule type" value="Genomic_DNA"/>
</dbReference>